<accession>A0A0D5NJZ5</accession>
<evidence type="ECO:0000313" key="4">
    <source>
        <dbReference type="Proteomes" id="UP000032633"/>
    </source>
</evidence>
<evidence type="ECO:0000256" key="1">
    <source>
        <dbReference type="SAM" id="MobiDB-lite"/>
    </source>
</evidence>
<dbReference type="STRING" id="1126833.VN24_12485"/>
<dbReference type="HOGENOM" id="CLU_1693722_0_0_9"/>
<dbReference type="EMBL" id="CP011058">
    <property type="protein sequence ID" value="AJY75243.1"/>
    <property type="molecule type" value="Genomic_DNA"/>
</dbReference>
<proteinExistence type="predicted"/>
<dbReference type="PANTHER" id="PTHR34474:SF4">
    <property type="entry name" value="HEME OXYGENASE (STAPHYLOBILIN-PRODUCING) 1"/>
    <property type="match status" value="1"/>
</dbReference>
<reference evidence="3 4" key="1">
    <citation type="journal article" date="2015" name="J. Biotechnol.">
        <title>Complete genome sequence of Paenibacillus beijingensis 7188(T) (=DSM 24997(T)), a novel rhizobacterium from jujube garden soil.</title>
        <authorList>
            <person name="Kwak Y."/>
            <person name="Shin J.H."/>
        </authorList>
    </citation>
    <scope>NUCLEOTIDE SEQUENCE [LARGE SCALE GENOMIC DNA]</scope>
    <source>
        <strain evidence="3 4">DSM 24997</strain>
    </source>
</reference>
<feature type="region of interest" description="Disordered" evidence="1">
    <location>
        <begin position="74"/>
        <end position="136"/>
    </location>
</feature>
<sequence length="155" mass="16317">MIVVTNTIQIKKGHGRQVAARFKNPKGVHTMPGFVKMELLLSESGEEAEELKVVTTWQNKASFDNWVNSDSFKEAHARRSSAGTGGGHPGGKPPEHAGSHLSSPSQGQGGHHSAEQPQDQSGHPGGTAAGPGPIMLGSKLSIHELLFTQEAVSPT</sequence>
<dbReference type="PATRIC" id="fig|1126833.4.peg.2736"/>
<dbReference type="Proteomes" id="UP000032633">
    <property type="component" value="Chromosome"/>
</dbReference>
<dbReference type="InterPro" id="IPR050404">
    <property type="entry name" value="Heme-degrading_MO"/>
</dbReference>
<name>A0A0D5NJZ5_9BACL</name>
<protein>
    <recommendedName>
        <fullName evidence="2">ABM domain-containing protein</fullName>
    </recommendedName>
</protein>
<dbReference type="SUPFAM" id="SSF54909">
    <property type="entry name" value="Dimeric alpha+beta barrel"/>
    <property type="match status" value="1"/>
</dbReference>
<evidence type="ECO:0000313" key="3">
    <source>
        <dbReference type="EMBL" id="AJY75243.1"/>
    </source>
</evidence>
<dbReference type="PANTHER" id="PTHR34474">
    <property type="entry name" value="SIGNAL TRANSDUCTION PROTEIN TRAP"/>
    <property type="match status" value="1"/>
</dbReference>
<feature type="domain" description="ABM" evidence="2">
    <location>
        <begin position="2"/>
        <end position="91"/>
    </location>
</feature>
<dbReference type="Gene3D" id="3.30.70.100">
    <property type="match status" value="1"/>
</dbReference>
<organism evidence="3 4">
    <name type="scientific">Paenibacillus beijingensis</name>
    <dbReference type="NCBI Taxonomy" id="1126833"/>
    <lineage>
        <taxon>Bacteria</taxon>
        <taxon>Bacillati</taxon>
        <taxon>Bacillota</taxon>
        <taxon>Bacilli</taxon>
        <taxon>Bacillales</taxon>
        <taxon>Paenibacillaceae</taxon>
        <taxon>Paenibacillus</taxon>
    </lineage>
</organism>
<dbReference type="InterPro" id="IPR007138">
    <property type="entry name" value="ABM_dom"/>
</dbReference>
<dbReference type="PROSITE" id="PS51725">
    <property type="entry name" value="ABM"/>
    <property type="match status" value="1"/>
</dbReference>
<dbReference type="Pfam" id="PF03992">
    <property type="entry name" value="ABM"/>
    <property type="match status" value="1"/>
</dbReference>
<keyword evidence="4" id="KW-1185">Reference proteome</keyword>
<dbReference type="OrthoDB" id="384737at2"/>
<dbReference type="AlphaFoldDB" id="A0A0D5NJZ5"/>
<dbReference type="RefSeq" id="WP_045670676.1">
    <property type="nucleotide sequence ID" value="NZ_CP011058.1"/>
</dbReference>
<dbReference type="InterPro" id="IPR011008">
    <property type="entry name" value="Dimeric_a/b-barrel"/>
</dbReference>
<evidence type="ECO:0000259" key="2">
    <source>
        <dbReference type="PROSITE" id="PS51725"/>
    </source>
</evidence>
<reference evidence="4" key="2">
    <citation type="submission" date="2015-03" db="EMBL/GenBank/DDBJ databases">
        <title>Genome sequence of Paenibacillus beijingensis strain DSM 24997T.</title>
        <authorList>
            <person name="Kwak Y."/>
            <person name="Shin J.-H."/>
        </authorList>
    </citation>
    <scope>NUCLEOTIDE SEQUENCE [LARGE SCALE GENOMIC DNA]</scope>
    <source>
        <strain evidence="4">DSM 24997</strain>
    </source>
</reference>
<gene>
    <name evidence="3" type="ORF">VN24_12485</name>
</gene>
<dbReference type="KEGG" id="pbj:VN24_12485"/>